<feature type="region of interest" description="Disordered" evidence="1">
    <location>
        <begin position="113"/>
        <end position="135"/>
    </location>
</feature>
<organism evidence="2 3">
    <name type="scientific">Pseudomonas inefficax</name>
    <dbReference type="NCBI Taxonomy" id="2078786"/>
    <lineage>
        <taxon>Bacteria</taxon>
        <taxon>Pseudomonadati</taxon>
        <taxon>Pseudomonadota</taxon>
        <taxon>Gammaproteobacteria</taxon>
        <taxon>Pseudomonadales</taxon>
        <taxon>Pseudomonadaceae</taxon>
        <taxon>Pseudomonas</taxon>
    </lineage>
</organism>
<evidence type="ECO:0000313" key="2">
    <source>
        <dbReference type="EMBL" id="SPO62483.1"/>
    </source>
</evidence>
<name>A0AAQ1PDQ2_9PSED</name>
<protein>
    <submittedName>
        <fullName evidence="2">Uncharacterized protein</fullName>
    </submittedName>
</protein>
<dbReference type="Proteomes" id="UP000294335">
    <property type="component" value="Unassembled WGS sequence"/>
</dbReference>
<sequence>MFRKGRLLTPPYRLILTWINDYNRSCEEEVSTRFRHLQNNNNEHQKFIRILLQSSAAPLRPTHSRVLHGFATKQQTALPAARPDVPSGIHDFHRRHHRRRLVHRVLQRHCHRRPGHPHLLRHDRPAGLAGDAHAG</sequence>
<comment type="caution">
    <text evidence="2">The sequence shown here is derived from an EMBL/GenBank/DDBJ whole genome shotgun (WGS) entry which is preliminary data.</text>
</comment>
<proteinExistence type="predicted"/>
<reference evidence="2 3" key="1">
    <citation type="submission" date="2018-02" db="EMBL/GenBank/DDBJ databases">
        <authorList>
            <person name="Dubost A."/>
        </authorList>
    </citation>
    <scope>NUCLEOTIDE SEQUENCE [LARGE SCALE GENOMIC DNA]</scope>
    <source>
        <strain evidence="3">JV551A3</strain>
    </source>
</reference>
<evidence type="ECO:0000256" key="1">
    <source>
        <dbReference type="SAM" id="MobiDB-lite"/>
    </source>
</evidence>
<gene>
    <name evidence="2" type="ORF">JV551A3_V1_1740028</name>
</gene>
<dbReference type="EMBL" id="OPYN01000174">
    <property type="protein sequence ID" value="SPO62483.1"/>
    <property type="molecule type" value="Genomic_DNA"/>
</dbReference>
<dbReference type="AlphaFoldDB" id="A0AAQ1PDQ2"/>
<accession>A0AAQ1PDQ2</accession>
<evidence type="ECO:0000313" key="3">
    <source>
        <dbReference type="Proteomes" id="UP000294335"/>
    </source>
</evidence>
<keyword evidence="3" id="KW-1185">Reference proteome</keyword>